<reference evidence="2 3" key="1">
    <citation type="journal article" date="2021" name="Nat. Commun.">
        <title>Genetic determinants of endophytism in the Arabidopsis root mycobiome.</title>
        <authorList>
            <person name="Mesny F."/>
            <person name="Miyauchi S."/>
            <person name="Thiergart T."/>
            <person name="Pickel B."/>
            <person name="Atanasova L."/>
            <person name="Karlsson M."/>
            <person name="Huettel B."/>
            <person name="Barry K.W."/>
            <person name="Haridas S."/>
            <person name="Chen C."/>
            <person name="Bauer D."/>
            <person name="Andreopoulos W."/>
            <person name="Pangilinan J."/>
            <person name="LaButti K."/>
            <person name="Riley R."/>
            <person name="Lipzen A."/>
            <person name="Clum A."/>
            <person name="Drula E."/>
            <person name="Henrissat B."/>
            <person name="Kohler A."/>
            <person name="Grigoriev I.V."/>
            <person name="Martin F.M."/>
            <person name="Hacquard S."/>
        </authorList>
    </citation>
    <scope>NUCLEOTIDE SEQUENCE [LARGE SCALE GENOMIC DNA]</scope>
    <source>
        <strain evidence="2 3">MPI-CAGE-CH-0241</strain>
    </source>
</reference>
<keyword evidence="1" id="KW-0732">Signal</keyword>
<gene>
    <name evidence="2" type="ORF">B0T10DRAFT_412766</name>
</gene>
<evidence type="ECO:0000256" key="1">
    <source>
        <dbReference type="SAM" id="SignalP"/>
    </source>
</evidence>
<name>A0A9P9AJU1_9HYPO</name>
<dbReference type="OrthoDB" id="5052446at2759"/>
<feature type="signal peptide" evidence="1">
    <location>
        <begin position="1"/>
        <end position="23"/>
    </location>
</feature>
<evidence type="ECO:0000313" key="3">
    <source>
        <dbReference type="Proteomes" id="UP000777438"/>
    </source>
</evidence>
<protein>
    <submittedName>
        <fullName evidence="2">Uncharacterized protein</fullName>
    </submittedName>
</protein>
<feature type="chain" id="PRO_5040150604" evidence="1">
    <location>
        <begin position="24"/>
        <end position="168"/>
    </location>
</feature>
<sequence>MNFAWAAALLLALLLPYIPFVSWSSPPYSHTVPRNERIDPWELQARLGTAPSEDEPSKREFGMVYFCRGENWEAPCFVYYPELNYTCSALGSELSGHIGSIFVEPGAICRLCTLSSDNRCDPMKIFAWPETQGGWADLFQRKVPGGEGYLGNTTTHFACARCTTCTRD</sequence>
<organism evidence="2 3">
    <name type="scientific">Thelonectria olida</name>
    <dbReference type="NCBI Taxonomy" id="1576542"/>
    <lineage>
        <taxon>Eukaryota</taxon>
        <taxon>Fungi</taxon>
        <taxon>Dikarya</taxon>
        <taxon>Ascomycota</taxon>
        <taxon>Pezizomycotina</taxon>
        <taxon>Sordariomycetes</taxon>
        <taxon>Hypocreomycetidae</taxon>
        <taxon>Hypocreales</taxon>
        <taxon>Nectriaceae</taxon>
        <taxon>Thelonectria</taxon>
    </lineage>
</organism>
<dbReference type="AlphaFoldDB" id="A0A9P9AJU1"/>
<dbReference type="Proteomes" id="UP000777438">
    <property type="component" value="Unassembled WGS sequence"/>
</dbReference>
<accession>A0A9P9AJU1</accession>
<dbReference type="EMBL" id="JAGPYM010000028">
    <property type="protein sequence ID" value="KAH6879777.1"/>
    <property type="molecule type" value="Genomic_DNA"/>
</dbReference>
<proteinExistence type="predicted"/>
<keyword evidence="3" id="KW-1185">Reference proteome</keyword>
<comment type="caution">
    <text evidence="2">The sequence shown here is derived from an EMBL/GenBank/DDBJ whole genome shotgun (WGS) entry which is preliminary data.</text>
</comment>
<evidence type="ECO:0000313" key="2">
    <source>
        <dbReference type="EMBL" id="KAH6879777.1"/>
    </source>
</evidence>